<dbReference type="InParanoid" id="A0A7E5WJQ7"/>
<dbReference type="Pfam" id="PF02221">
    <property type="entry name" value="E1_DerP2_DerF2"/>
    <property type="match status" value="1"/>
</dbReference>
<organism evidence="6 7">
    <name type="scientific">Trichoplusia ni</name>
    <name type="common">Cabbage looper</name>
    <dbReference type="NCBI Taxonomy" id="7111"/>
    <lineage>
        <taxon>Eukaryota</taxon>
        <taxon>Metazoa</taxon>
        <taxon>Ecdysozoa</taxon>
        <taxon>Arthropoda</taxon>
        <taxon>Hexapoda</taxon>
        <taxon>Insecta</taxon>
        <taxon>Pterygota</taxon>
        <taxon>Neoptera</taxon>
        <taxon>Endopterygota</taxon>
        <taxon>Lepidoptera</taxon>
        <taxon>Glossata</taxon>
        <taxon>Ditrysia</taxon>
        <taxon>Noctuoidea</taxon>
        <taxon>Noctuidae</taxon>
        <taxon>Plusiinae</taxon>
        <taxon>Trichoplusia</taxon>
    </lineage>
</organism>
<evidence type="ECO:0000313" key="6">
    <source>
        <dbReference type="Proteomes" id="UP000322000"/>
    </source>
</evidence>
<dbReference type="FunFam" id="2.60.40.770:FF:000001">
    <property type="entry name" value="NPC intracellular cholesterol transporter 2"/>
    <property type="match status" value="1"/>
</dbReference>
<dbReference type="SUPFAM" id="SSF81296">
    <property type="entry name" value="E set domains"/>
    <property type="match status" value="1"/>
</dbReference>
<evidence type="ECO:0000256" key="1">
    <source>
        <dbReference type="ARBA" id="ARBA00004613"/>
    </source>
</evidence>
<dbReference type="GO" id="GO:0005576">
    <property type="term" value="C:extracellular region"/>
    <property type="evidence" value="ECO:0007669"/>
    <property type="project" value="UniProtKB-SubCell"/>
</dbReference>
<dbReference type="RefSeq" id="XP_026740552.1">
    <property type="nucleotide sequence ID" value="XM_026884751.1"/>
</dbReference>
<comment type="subcellular location">
    <subcellularLocation>
        <location evidence="1">Secreted</location>
    </subcellularLocation>
</comment>
<dbReference type="AlphaFoldDB" id="A0A7E5WJQ7"/>
<dbReference type="InterPro" id="IPR003172">
    <property type="entry name" value="ML_dom"/>
</dbReference>
<accession>A0A7E5WJQ7</accession>
<dbReference type="InterPro" id="IPR014756">
    <property type="entry name" value="Ig_E-set"/>
</dbReference>
<keyword evidence="4" id="KW-0732">Signal</keyword>
<dbReference type="Proteomes" id="UP000322000">
    <property type="component" value="Chromosome 18"/>
</dbReference>
<dbReference type="OrthoDB" id="6489092at2759"/>
<dbReference type="FunCoup" id="A0A7E5WJQ7">
    <property type="interactions" value="116"/>
</dbReference>
<evidence type="ECO:0000256" key="3">
    <source>
        <dbReference type="ARBA" id="ARBA00022525"/>
    </source>
</evidence>
<dbReference type="GeneID" id="113502973"/>
<dbReference type="KEGG" id="tnl:113502973"/>
<evidence type="ECO:0000256" key="4">
    <source>
        <dbReference type="SAM" id="SignalP"/>
    </source>
</evidence>
<evidence type="ECO:0000259" key="5">
    <source>
        <dbReference type="Pfam" id="PF02221"/>
    </source>
</evidence>
<sequence length="170" mass="18881">MLRFVVVLCVVALVNGQSTPVNRCTSNNGALPINTYISGCDSLPCDLPQLQDAVINIIFRAPETMHRMRTLATAYLPPLPPILYPLLANAETCNFLTNTYCPVMKGEVIQYVLRMYIQPSFQVGVQPEIEFRINDHDRNNAIVCIRVPIRIVEAVDSRTGASNATVFDQA</sequence>
<evidence type="ECO:0000313" key="7">
    <source>
        <dbReference type="RefSeq" id="XP_026740552.1"/>
    </source>
</evidence>
<gene>
    <name evidence="7" type="primary">LOC113502973</name>
</gene>
<comment type="similarity">
    <text evidence="2">Belongs to the NPC2 family.</text>
</comment>
<feature type="signal peptide" evidence="4">
    <location>
        <begin position="1"/>
        <end position="16"/>
    </location>
</feature>
<feature type="domain" description="MD-2-related lipid-recognition" evidence="5">
    <location>
        <begin position="19"/>
        <end position="151"/>
    </location>
</feature>
<proteinExistence type="inferred from homology"/>
<evidence type="ECO:0000256" key="2">
    <source>
        <dbReference type="ARBA" id="ARBA00006370"/>
    </source>
</evidence>
<dbReference type="Gene3D" id="2.60.40.770">
    <property type="match status" value="1"/>
</dbReference>
<feature type="chain" id="PRO_5029005102" evidence="4">
    <location>
        <begin position="17"/>
        <end position="170"/>
    </location>
</feature>
<keyword evidence="6" id="KW-1185">Reference proteome</keyword>
<name>A0A7E5WJQ7_TRINI</name>
<protein>
    <submittedName>
        <fullName evidence="7">Uncharacterized protein LOC113502973</fullName>
    </submittedName>
</protein>
<reference evidence="7" key="1">
    <citation type="submission" date="2025-08" db="UniProtKB">
        <authorList>
            <consortium name="RefSeq"/>
        </authorList>
    </citation>
    <scope>IDENTIFICATION</scope>
</reference>
<keyword evidence="3" id="KW-0964">Secreted</keyword>